<feature type="compositionally biased region" description="Low complexity" evidence="1">
    <location>
        <begin position="1"/>
        <end position="25"/>
    </location>
</feature>
<evidence type="ECO:0000256" key="1">
    <source>
        <dbReference type="SAM" id="MobiDB-lite"/>
    </source>
</evidence>
<feature type="region of interest" description="Disordered" evidence="1">
    <location>
        <begin position="1"/>
        <end position="81"/>
    </location>
</feature>
<gene>
    <name evidence="2" type="ORF">F444_03908</name>
</gene>
<sequence>MDMHPATSSTPAPPTSSHASPSVSSEQSVALSGERRLLGLLRPDPEGHSDMDSDDSVWEPVSKGSSAESSTEEVQDGLSDEVSMDEIAEDRSINLCGEDFHDKVVGLILRDKCNDRFLQGKAAELEDFLRSTSNMTAQEKSRAF</sequence>
<proteinExistence type="predicted"/>
<feature type="compositionally biased region" description="Basic and acidic residues" evidence="1">
    <location>
        <begin position="33"/>
        <end position="51"/>
    </location>
</feature>
<reference evidence="2 3" key="1">
    <citation type="submission" date="2013-11" db="EMBL/GenBank/DDBJ databases">
        <title>The Genome Sequence of Phytophthora parasitica P1976.</title>
        <authorList>
            <consortium name="The Broad Institute Genomics Platform"/>
            <person name="Russ C."/>
            <person name="Tyler B."/>
            <person name="Panabieres F."/>
            <person name="Shan W."/>
            <person name="Tripathy S."/>
            <person name="Grunwald N."/>
            <person name="Machado M."/>
            <person name="Johnson C.S."/>
            <person name="Walker B."/>
            <person name="Young S."/>
            <person name="Zeng Q."/>
            <person name="Gargeya S."/>
            <person name="Fitzgerald M."/>
            <person name="Haas B."/>
            <person name="Abouelleil A."/>
            <person name="Allen A.W."/>
            <person name="Alvarado L."/>
            <person name="Arachchi H.M."/>
            <person name="Berlin A.M."/>
            <person name="Chapman S.B."/>
            <person name="Gainer-Dewar J."/>
            <person name="Goldberg J."/>
            <person name="Griggs A."/>
            <person name="Gujja S."/>
            <person name="Hansen M."/>
            <person name="Howarth C."/>
            <person name="Imamovic A."/>
            <person name="Ireland A."/>
            <person name="Larimer J."/>
            <person name="McCowan C."/>
            <person name="Murphy C."/>
            <person name="Pearson M."/>
            <person name="Poon T.W."/>
            <person name="Priest M."/>
            <person name="Roberts A."/>
            <person name="Saif S."/>
            <person name="Shea T."/>
            <person name="Sisk P."/>
            <person name="Sykes S."/>
            <person name="Wortman J."/>
            <person name="Nusbaum C."/>
            <person name="Birren B."/>
        </authorList>
    </citation>
    <scope>NUCLEOTIDE SEQUENCE [LARGE SCALE GENOMIC DNA]</scope>
    <source>
        <strain evidence="2 3">P1976</strain>
    </source>
</reference>
<evidence type="ECO:0000313" key="3">
    <source>
        <dbReference type="Proteomes" id="UP000028582"/>
    </source>
</evidence>
<accession>A0A081ASK9</accession>
<organism evidence="2 3">
    <name type="scientific">Phytophthora nicotianae P1976</name>
    <dbReference type="NCBI Taxonomy" id="1317066"/>
    <lineage>
        <taxon>Eukaryota</taxon>
        <taxon>Sar</taxon>
        <taxon>Stramenopiles</taxon>
        <taxon>Oomycota</taxon>
        <taxon>Peronosporomycetes</taxon>
        <taxon>Peronosporales</taxon>
        <taxon>Peronosporaceae</taxon>
        <taxon>Phytophthora</taxon>
    </lineage>
</organism>
<name>A0A081ASK9_PHYNI</name>
<evidence type="ECO:0000313" key="2">
    <source>
        <dbReference type="EMBL" id="ETO81870.1"/>
    </source>
</evidence>
<dbReference type="Proteomes" id="UP000028582">
    <property type="component" value="Unassembled WGS sequence"/>
</dbReference>
<feature type="compositionally biased region" description="Acidic residues" evidence="1">
    <location>
        <begin position="70"/>
        <end position="81"/>
    </location>
</feature>
<dbReference type="EMBL" id="ANJA01000787">
    <property type="protein sequence ID" value="ETO81870.1"/>
    <property type="molecule type" value="Genomic_DNA"/>
</dbReference>
<dbReference type="AlphaFoldDB" id="A0A081ASK9"/>
<protein>
    <submittedName>
        <fullName evidence="2">Uncharacterized protein</fullName>
    </submittedName>
</protein>
<comment type="caution">
    <text evidence="2">The sequence shown here is derived from an EMBL/GenBank/DDBJ whole genome shotgun (WGS) entry which is preliminary data.</text>
</comment>